<dbReference type="KEGG" id="ebla:JGUZn3_01140"/>
<organism evidence="2 3">
    <name type="scientific">Entomobacter blattae</name>
    <dbReference type="NCBI Taxonomy" id="2762277"/>
    <lineage>
        <taxon>Bacteria</taxon>
        <taxon>Pseudomonadati</taxon>
        <taxon>Pseudomonadota</taxon>
        <taxon>Alphaproteobacteria</taxon>
        <taxon>Acetobacterales</taxon>
        <taxon>Acetobacteraceae</taxon>
        <taxon>Entomobacter</taxon>
    </lineage>
</organism>
<evidence type="ECO:0000256" key="1">
    <source>
        <dbReference type="SAM" id="MobiDB-lite"/>
    </source>
</evidence>
<evidence type="ECO:0000313" key="3">
    <source>
        <dbReference type="Proteomes" id="UP000516349"/>
    </source>
</evidence>
<proteinExistence type="predicted"/>
<dbReference type="Proteomes" id="UP000516349">
    <property type="component" value="Chromosome"/>
</dbReference>
<reference evidence="2 3" key="1">
    <citation type="submission" date="2020-08" db="EMBL/GenBank/DDBJ databases">
        <title>Complete genome sequence of Entomobacter blattae G55GP.</title>
        <authorList>
            <person name="Poehlein A."/>
            <person name="Guzman J."/>
            <person name="Daniel R."/>
            <person name="Vilcinskas A."/>
        </authorList>
    </citation>
    <scope>NUCLEOTIDE SEQUENCE [LARGE SCALE GENOMIC DNA]</scope>
    <source>
        <strain evidence="2 3">G55GP</strain>
    </source>
</reference>
<dbReference type="RefSeq" id="WP_203413865.1">
    <property type="nucleotide sequence ID" value="NZ_CP060244.1"/>
</dbReference>
<sequence length="78" mass="9260">MKGAIGRGEEGLSESQRAYEARRAAKAGVSLEKWMEQKKQRQREEQKIQDNYQNRLEQKNKKNGFLKRLIERLHKPFS</sequence>
<name>A0A7H1NNM0_9PROT</name>
<dbReference type="EMBL" id="CP060244">
    <property type="protein sequence ID" value="QNT77380.1"/>
    <property type="molecule type" value="Genomic_DNA"/>
</dbReference>
<evidence type="ECO:0000313" key="2">
    <source>
        <dbReference type="EMBL" id="QNT77380.1"/>
    </source>
</evidence>
<accession>A0A7H1NNM0</accession>
<dbReference type="AlphaFoldDB" id="A0A7H1NNM0"/>
<protein>
    <submittedName>
        <fullName evidence="2">Uncharacterized protein</fullName>
    </submittedName>
</protein>
<keyword evidence="3" id="KW-1185">Reference proteome</keyword>
<feature type="compositionally biased region" description="Basic and acidic residues" evidence="1">
    <location>
        <begin position="34"/>
        <end position="48"/>
    </location>
</feature>
<gene>
    <name evidence="2" type="ORF">JGUZn3_01140</name>
</gene>
<feature type="region of interest" description="Disordered" evidence="1">
    <location>
        <begin position="34"/>
        <end position="64"/>
    </location>
</feature>